<accession>A0A0U2U510</accession>
<sequence length="169" mass="17922">MIGSDLFQGDKVGDTRARFIDEENGGLERGLRESGLIPRLRHAGRGSADRSDIIVTGGRGIGSSGNFRHVLELAEALGGMAGATRAAVEAGWIEYEYKIGQTGRKVFPKVYVACGVSGAVQHLAGVQAELLVAVNSDPDAPIFQLADYGILGDVEKIIPLIIHLLNQQA</sequence>
<reference evidence="2 3" key="2">
    <citation type="journal article" date="2016" name="Genome Announc.">
        <title>Complete Genome Sequences of Two Interactive Moderate Thermophiles, Paenibacillus napthalenovorans 32O-Y and Paenibacillus sp. 32O-W.</title>
        <authorList>
            <person name="Butler R.R.III."/>
            <person name="Wang J."/>
            <person name="Stark B.C."/>
            <person name="Pombert J.F."/>
        </authorList>
    </citation>
    <scope>NUCLEOTIDE SEQUENCE [LARGE SCALE GENOMIC DNA]</scope>
    <source>
        <strain evidence="2 3">32O-Y</strain>
    </source>
</reference>
<reference evidence="3" key="1">
    <citation type="submission" date="2015-12" db="EMBL/GenBank/DDBJ databases">
        <title>Complete genome sequences of two moderately thermophilic Paenibacillus species.</title>
        <authorList>
            <person name="Butler R.III."/>
            <person name="Wang J."/>
            <person name="Stark B.C."/>
            <person name="Pombert J.-F."/>
        </authorList>
    </citation>
    <scope>NUCLEOTIDE SEQUENCE [LARGE SCALE GENOMIC DNA]</scope>
    <source>
        <strain evidence="3">32O-Y</strain>
    </source>
</reference>
<evidence type="ECO:0000259" key="1">
    <source>
        <dbReference type="Pfam" id="PF00766"/>
    </source>
</evidence>
<dbReference type="KEGG" id="pnp:IJ22_09540"/>
<dbReference type="InterPro" id="IPR001308">
    <property type="entry name" value="ETF_a/FixB"/>
</dbReference>
<dbReference type="RefSeq" id="WP_062407603.1">
    <property type="nucleotide sequence ID" value="NZ_CP013652.1"/>
</dbReference>
<name>A0A0U2U510_9BACL</name>
<dbReference type="PANTHER" id="PTHR43153:SF1">
    <property type="entry name" value="ELECTRON TRANSFER FLAVOPROTEIN SUBUNIT ALPHA, MITOCHONDRIAL"/>
    <property type="match status" value="1"/>
</dbReference>
<dbReference type="PANTHER" id="PTHR43153">
    <property type="entry name" value="ELECTRON TRANSFER FLAVOPROTEIN ALPHA"/>
    <property type="match status" value="1"/>
</dbReference>
<dbReference type="OrthoDB" id="9770286at2"/>
<dbReference type="InterPro" id="IPR029035">
    <property type="entry name" value="DHS-like_NAD/FAD-binding_dom"/>
</dbReference>
<dbReference type="Proteomes" id="UP000061660">
    <property type="component" value="Chromosome"/>
</dbReference>
<evidence type="ECO:0000313" key="3">
    <source>
        <dbReference type="Proteomes" id="UP000061660"/>
    </source>
</evidence>
<protein>
    <submittedName>
        <fullName evidence="2">Subunit alpha of electron transfer flavoprotein</fullName>
    </submittedName>
</protein>
<dbReference type="GO" id="GO:0009055">
    <property type="term" value="F:electron transfer activity"/>
    <property type="evidence" value="ECO:0007669"/>
    <property type="project" value="InterPro"/>
</dbReference>
<dbReference type="EMBL" id="CP013652">
    <property type="protein sequence ID" value="ALS21336.1"/>
    <property type="molecule type" value="Genomic_DNA"/>
</dbReference>
<dbReference type="Pfam" id="PF00766">
    <property type="entry name" value="ETF_alpha"/>
    <property type="match status" value="1"/>
</dbReference>
<dbReference type="Gene3D" id="3.40.50.1220">
    <property type="entry name" value="TPP-binding domain"/>
    <property type="match status" value="1"/>
</dbReference>
<evidence type="ECO:0000313" key="2">
    <source>
        <dbReference type="EMBL" id="ALS21336.1"/>
    </source>
</evidence>
<organism evidence="2 3">
    <name type="scientific">Paenibacillus naphthalenovorans</name>
    <dbReference type="NCBI Taxonomy" id="162209"/>
    <lineage>
        <taxon>Bacteria</taxon>
        <taxon>Bacillati</taxon>
        <taxon>Bacillota</taxon>
        <taxon>Bacilli</taxon>
        <taxon>Bacillales</taxon>
        <taxon>Paenibacillaceae</taxon>
        <taxon>Paenibacillus</taxon>
    </lineage>
</organism>
<dbReference type="AlphaFoldDB" id="A0A0U2U510"/>
<gene>
    <name evidence="2" type="ORF">IJ22_09540</name>
</gene>
<proteinExistence type="predicted"/>
<dbReference type="STRING" id="162209.IJ22_09540"/>
<dbReference type="PATRIC" id="fig|162209.4.peg.1016"/>
<dbReference type="GO" id="GO:0033539">
    <property type="term" value="P:fatty acid beta-oxidation using acyl-CoA dehydrogenase"/>
    <property type="evidence" value="ECO:0007669"/>
    <property type="project" value="TreeGrafter"/>
</dbReference>
<dbReference type="GO" id="GO:0050660">
    <property type="term" value="F:flavin adenine dinucleotide binding"/>
    <property type="evidence" value="ECO:0007669"/>
    <property type="project" value="InterPro"/>
</dbReference>
<dbReference type="SUPFAM" id="SSF52467">
    <property type="entry name" value="DHS-like NAD/FAD-binding domain"/>
    <property type="match status" value="1"/>
</dbReference>
<keyword evidence="3" id="KW-1185">Reference proteome</keyword>
<feature type="domain" description="Electron transfer flavoprotein alpha subunit C-terminal" evidence="1">
    <location>
        <begin position="50"/>
        <end position="127"/>
    </location>
</feature>
<dbReference type="InterPro" id="IPR014731">
    <property type="entry name" value="ETF_asu_C"/>
</dbReference>